<evidence type="ECO:0000313" key="3">
    <source>
        <dbReference type="Proteomes" id="UP000473014"/>
    </source>
</evidence>
<feature type="compositionally biased region" description="Basic and acidic residues" evidence="1">
    <location>
        <begin position="13"/>
        <end position="45"/>
    </location>
</feature>
<evidence type="ECO:0000256" key="1">
    <source>
        <dbReference type="SAM" id="MobiDB-lite"/>
    </source>
</evidence>
<sequence>MPDQDATPPAPRGRPDRPGDEERDRTRNTERTPVEEDPAVRRAITDDNTATVLATEDEEDRGPLAPSFREPDGSDDRKPGGSSPRDRSTGSD</sequence>
<accession>A0A6G2BJV7</accession>
<feature type="region of interest" description="Disordered" evidence="1">
    <location>
        <begin position="1"/>
        <end position="92"/>
    </location>
</feature>
<dbReference type="EMBL" id="WIXO01000001">
    <property type="protein sequence ID" value="MTE22343.1"/>
    <property type="molecule type" value="Genomic_DNA"/>
</dbReference>
<comment type="caution">
    <text evidence="2">The sequence shown here is derived from an EMBL/GenBank/DDBJ whole genome shotgun (WGS) entry which is preliminary data.</text>
</comment>
<evidence type="ECO:0000313" key="2">
    <source>
        <dbReference type="EMBL" id="MTE22343.1"/>
    </source>
</evidence>
<dbReference type="RefSeq" id="WP_155072838.1">
    <property type="nucleotide sequence ID" value="NZ_WIXO01000001.1"/>
</dbReference>
<gene>
    <name evidence="2" type="ORF">F0L17_25225</name>
</gene>
<organism evidence="2 3">
    <name type="scientific">Streptomyces taklimakanensis</name>
    <dbReference type="NCBI Taxonomy" id="2569853"/>
    <lineage>
        <taxon>Bacteria</taxon>
        <taxon>Bacillati</taxon>
        <taxon>Actinomycetota</taxon>
        <taxon>Actinomycetes</taxon>
        <taxon>Kitasatosporales</taxon>
        <taxon>Streptomycetaceae</taxon>
        <taxon>Streptomyces</taxon>
    </lineage>
</organism>
<name>A0A6G2BJV7_9ACTN</name>
<dbReference type="AlphaFoldDB" id="A0A6G2BJV7"/>
<keyword evidence="3" id="KW-1185">Reference proteome</keyword>
<reference evidence="2 3" key="1">
    <citation type="submission" date="2019-11" db="EMBL/GenBank/DDBJ databases">
        <authorList>
            <person name="Yuan L."/>
        </authorList>
    </citation>
    <scope>NUCLEOTIDE SEQUENCE [LARGE SCALE GENOMIC DNA]</scope>
    <source>
        <strain evidence="2 3">TRM43335</strain>
    </source>
</reference>
<feature type="compositionally biased region" description="Basic and acidic residues" evidence="1">
    <location>
        <begin position="69"/>
        <end position="92"/>
    </location>
</feature>
<dbReference type="Proteomes" id="UP000473014">
    <property type="component" value="Unassembled WGS sequence"/>
</dbReference>
<proteinExistence type="predicted"/>
<dbReference type="OrthoDB" id="9873564at2"/>
<protein>
    <submittedName>
        <fullName evidence="2">Uncharacterized protein</fullName>
    </submittedName>
</protein>